<accession>A0A656QBQ2</accession>
<reference evidence="2 3" key="1">
    <citation type="submission" date="2014-03" db="EMBL/GenBank/DDBJ databases">
        <title>Draft Genome Sequences of Four Burkholderia Strains.</title>
        <authorList>
            <person name="Liu X.Y."/>
            <person name="Li C.X."/>
            <person name="Xu J.H."/>
        </authorList>
    </citation>
    <scope>NUCLEOTIDE SEQUENCE [LARGE SCALE GENOMIC DNA]</scope>
    <source>
        <strain evidence="2 3">OP-1</strain>
    </source>
</reference>
<feature type="compositionally biased region" description="Low complexity" evidence="1">
    <location>
        <begin position="53"/>
        <end position="62"/>
    </location>
</feature>
<dbReference type="InterPro" id="IPR056914">
    <property type="entry name" value="Gp53-like"/>
</dbReference>
<evidence type="ECO:0000313" key="3">
    <source>
        <dbReference type="Proteomes" id="UP000027451"/>
    </source>
</evidence>
<proteinExistence type="predicted"/>
<protein>
    <submittedName>
        <fullName evidence="2">Uncharacterized protein</fullName>
    </submittedName>
</protein>
<evidence type="ECO:0000256" key="1">
    <source>
        <dbReference type="SAM" id="MobiDB-lite"/>
    </source>
</evidence>
<evidence type="ECO:0000313" key="2">
    <source>
        <dbReference type="EMBL" id="KDR26567.1"/>
    </source>
</evidence>
<dbReference type="Proteomes" id="UP000027451">
    <property type="component" value="Unassembled WGS sequence"/>
</dbReference>
<feature type="compositionally biased region" description="Basic and acidic residues" evidence="1">
    <location>
        <begin position="63"/>
        <end position="77"/>
    </location>
</feature>
<dbReference type="RefSeq" id="WP_051996687.1">
    <property type="nucleotide sequence ID" value="NZ_JFHD01000033.1"/>
</dbReference>
<gene>
    <name evidence="2" type="ORF">BG60_22730</name>
</gene>
<name>A0A656QBQ2_9BURK</name>
<organism evidence="2 3">
    <name type="scientific">Caballeronia zhejiangensis</name>
    <dbReference type="NCBI Taxonomy" id="871203"/>
    <lineage>
        <taxon>Bacteria</taxon>
        <taxon>Pseudomonadati</taxon>
        <taxon>Pseudomonadota</taxon>
        <taxon>Betaproteobacteria</taxon>
        <taxon>Burkholderiales</taxon>
        <taxon>Burkholderiaceae</taxon>
        <taxon>Caballeronia</taxon>
    </lineage>
</organism>
<comment type="caution">
    <text evidence="2">The sequence shown here is derived from an EMBL/GenBank/DDBJ whole genome shotgun (WGS) entry which is preliminary data.</text>
</comment>
<dbReference type="Pfam" id="PF23982">
    <property type="entry name" value="XM1_gp53_minor_capsid"/>
    <property type="match status" value="1"/>
</dbReference>
<sequence>MGVQTQVYVQPSPAVEGDFASANPRASVLAGPGALVAGPNGVTVGRFAWASSNGEENVSSGEVDYRQRNLHRHPDAL</sequence>
<feature type="region of interest" description="Disordered" evidence="1">
    <location>
        <begin position="53"/>
        <end position="77"/>
    </location>
</feature>
<keyword evidence="3" id="KW-1185">Reference proteome</keyword>
<dbReference type="EMBL" id="JFHD01000033">
    <property type="protein sequence ID" value="KDR26567.1"/>
    <property type="molecule type" value="Genomic_DNA"/>
</dbReference>
<dbReference type="AlphaFoldDB" id="A0A656QBQ2"/>